<reference evidence="8 9" key="1">
    <citation type="journal article" date="2018" name="Nat. Genet.">
        <title>Extensive intraspecific gene order and gene structural variations between Mo17 and other maize genomes.</title>
        <authorList>
            <person name="Sun S."/>
            <person name="Zhou Y."/>
            <person name="Chen J."/>
            <person name="Shi J."/>
            <person name="Zhao H."/>
            <person name="Zhao H."/>
            <person name="Song W."/>
            <person name="Zhang M."/>
            <person name="Cui Y."/>
            <person name="Dong X."/>
            <person name="Liu H."/>
            <person name="Ma X."/>
            <person name="Jiao Y."/>
            <person name="Wang B."/>
            <person name="Wei X."/>
            <person name="Stein J.C."/>
            <person name="Glaubitz J.C."/>
            <person name="Lu F."/>
            <person name="Yu G."/>
            <person name="Liang C."/>
            <person name="Fengler K."/>
            <person name="Li B."/>
            <person name="Rafalski A."/>
            <person name="Schnable P.S."/>
            <person name="Ware D.H."/>
            <person name="Buckler E.S."/>
            <person name="Lai J."/>
        </authorList>
    </citation>
    <scope>NUCLEOTIDE SEQUENCE [LARGE SCALE GENOMIC DNA]</scope>
    <source>
        <strain evidence="9">cv. Missouri 17</strain>
        <tissue evidence="8">Seedling</tissue>
    </source>
</reference>
<organism evidence="8 9">
    <name type="scientific">Zea mays</name>
    <name type="common">Maize</name>
    <dbReference type="NCBI Taxonomy" id="4577"/>
    <lineage>
        <taxon>Eukaryota</taxon>
        <taxon>Viridiplantae</taxon>
        <taxon>Streptophyta</taxon>
        <taxon>Embryophyta</taxon>
        <taxon>Tracheophyta</taxon>
        <taxon>Spermatophyta</taxon>
        <taxon>Magnoliopsida</taxon>
        <taxon>Liliopsida</taxon>
        <taxon>Poales</taxon>
        <taxon>Poaceae</taxon>
        <taxon>PACMAD clade</taxon>
        <taxon>Panicoideae</taxon>
        <taxon>Andropogonodae</taxon>
        <taxon>Andropogoneae</taxon>
        <taxon>Tripsacinae</taxon>
        <taxon>Zea</taxon>
    </lineage>
</organism>
<keyword evidence="3" id="KW-0611">Plant defense</keyword>
<evidence type="ECO:0000256" key="4">
    <source>
        <dbReference type="SAM" id="MobiDB-lite"/>
    </source>
</evidence>
<dbReference type="GO" id="GO:0006952">
    <property type="term" value="P:defense response"/>
    <property type="evidence" value="ECO:0007669"/>
    <property type="project" value="UniProtKB-KW"/>
</dbReference>
<dbReference type="ExpressionAtlas" id="A0A3L6G5L5">
    <property type="expression patterns" value="baseline and differential"/>
</dbReference>
<protein>
    <submittedName>
        <fullName evidence="8">Putative disease resistance RPP13-like protein 1</fullName>
    </submittedName>
</protein>
<dbReference type="Pfam" id="PF00931">
    <property type="entry name" value="NB-ARC"/>
    <property type="match status" value="1"/>
</dbReference>
<dbReference type="InterPro" id="IPR058922">
    <property type="entry name" value="WHD_DRP"/>
</dbReference>
<dbReference type="PRINTS" id="PR00364">
    <property type="entry name" value="DISEASERSIST"/>
</dbReference>
<dbReference type="EMBL" id="NCVQ01000002">
    <property type="protein sequence ID" value="PWZ43903.1"/>
    <property type="molecule type" value="Genomic_DNA"/>
</dbReference>
<gene>
    <name evidence="8" type="primary">RPPL1_1</name>
    <name evidence="8" type="ORF">Zm00014a_033956</name>
</gene>
<dbReference type="SUPFAM" id="SSF52058">
    <property type="entry name" value="L domain-like"/>
    <property type="match status" value="2"/>
</dbReference>
<feature type="domain" description="R13L1/DRL21-like LRR repeat region" evidence="7">
    <location>
        <begin position="754"/>
        <end position="876"/>
    </location>
</feature>
<dbReference type="GO" id="GO:0043531">
    <property type="term" value="F:ADP binding"/>
    <property type="evidence" value="ECO:0007669"/>
    <property type="project" value="InterPro"/>
</dbReference>
<dbReference type="InterPro" id="IPR042197">
    <property type="entry name" value="Apaf_helical"/>
</dbReference>
<dbReference type="PANTHER" id="PTHR36766">
    <property type="entry name" value="PLANT BROAD-SPECTRUM MILDEW RESISTANCE PROTEIN RPW8"/>
    <property type="match status" value="1"/>
</dbReference>
<dbReference type="InterPro" id="IPR002182">
    <property type="entry name" value="NB-ARC"/>
</dbReference>
<dbReference type="Pfam" id="PF23559">
    <property type="entry name" value="WHD_DRP"/>
    <property type="match status" value="1"/>
</dbReference>
<name>A0A3L6G5L5_MAIZE</name>
<dbReference type="Pfam" id="PF25019">
    <property type="entry name" value="LRR_R13L1-DRL21"/>
    <property type="match status" value="1"/>
</dbReference>
<evidence type="ECO:0000259" key="6">
    <source>
        <dbReference type="Pfam" id="PF23559"/>
    </source>
</evidence>
<dbReference type="SUPFAM" id="SSF52540">
    <property type="entry name" value="P-loop containing nucleoside triphosphate hydrolases"/>
    <property type="match status" value="1"/>
</dbReference>
<dbReference type="Proteomes" id="UP000251960">
    <property type="component" value="Chromosome 10"/>
</dbReference>
<evidence type="ECO:0000256" key="3">
    <source>
        <dbReference type="ARBA" id="ARBA00022821"/>
    </source>
</evidence>
<dbReference type="Gene3D" id="3.80.10.10">
    <property type="entry name" value="Ribonuclease Inhibitor"/>
    <property type="match status" value="3"/>
</dbReference>
<evidence type="ECO:0000256" key="2">
    <source>
        <dbReference type="ARBA" id="ARBA00022737"/>
    </source>
</evidence>
<dbReference type="InterPro" id="IPR027417">
    <property type="entry name" value="P-loop_NTPase"/>
</dbReference>
<evidence type="ECO:0000259" key="7">
    <source>
        <dbReference type="Pfam" id="PF25019"/>
    </source>
</evidence>
<evidence type="ECO:0000259" key="5">
    <source>
        <dbReference type="Pfam" id="PF00931"/>
    </source>
</evidence>
<feature type="domain" description="NB-ARC" evidence="5">
    <location>
        <begin position="238"/>
        <end position="403"/>
    </location>
</feature>
<evidence type="ECO:0000313" key="9">
    <source>
        <dbReference type="Proteomes" id="UP000251960"/>
    </source>
</evidence>
<keyword evidence="1" id="KW-0433">Leucine-rich repeat</keyword>
<dbReference type="InterPro" id="IPR056789">
    <property type="entry name" value="LRR_R13L1-DRL21"/>
</dbReference>
<sequence>MEVALGTAKSLLGHVLNNISDDWMKSYVSSAELGTNLNLIKEKMRYARALLDVAKGRDDVVARNPNLLEQLETLGKKADEAEDAVDELHYFMIQDKHDGTRDAAPELGGGLAAQAHHARHAARHTAGNWLSCFSRCCPRPRDDAAATDAMSGDGGHVGKLPFNRVAMSNKIKLLIEELQSNSTPVSDLLKIVSDTSNPQDSSSSTKRPPTSSQITQDKLFGRDAIFQKTIEDIIIAKDSGKTLSVLPIFGLGGIGKTTFTQHLYNHTEFEKHFTVRVWICVSTNFDVLRLTKEILSCLPATENAGDKIANDTTNFDLLQKSIAERLKSKRFLIVLDDIWECSNNEEWEKLVAPFKKNDTTGNVILVTTRFQKIADLVKKETNPVDLRGLDPDEFWKFFQICAFGSIQNVKHGDQELIIGIARQIADKLKCSPLAAKTVGRLLIKKPLQEHWMKILENKQWLEEKHDNDVIPALQISYDYLPFHLKKCFSSFALFPEDYNFDKSEIIRFWDSIGIIGSSAQQKKIEDIGSDYLDELLDSGFLIKGDNDFYVMHDLLLDLSRTVSKQECAYIDCSSFEANNIPQSIRYLSISMHDHCAQNFEEEMGKLKEKIDIKNLRTLMIFGEYTRLHLVNILRDTFKEIRRLRVLSIFMYSHSSLPNNFPELIHLRYLKLSSRFYVKISLPNTVSRFYHLKFLDLEQWGSDCSLPKDISRLENLRHFIASKEFHTNVPEVGKMKFLQELKEFHVKKENVGFELGELEKLAELGGELNILGLEMVRTEQEAKDAKLMSKRNLVELGLVWNTKQESTVDDILDSMQPHSNLRRLFIVNHGGTIGPSWLSSDTIYMKNLETLHLESVSWANLPPIGQFNHLRKLRLSKIVGISQIGPGFFGSTTEKSVSHLKEVEFNDMPELVEWVGGANWNLFSGIERIRCTNCPRLTGLLISDWSISSIEDNTVWFPNLHDLYIYECPKLCLPPLPHTSKVSRIRTGDFFYDDRTMLEIKNPSRLAFQNLGDLENLIAKDALLFSFMDLKKLHSLRRIWVNRCDETFLRGLDDGVAIPTVQSLELGQFTPTKNSLSNVFKCFPALSSLDVMASPSDEDPEEVVLHFPPSSSLRDVTFNGCKNLILPMEEGAGFCGLTSLESVAIKECNKLFSRWSIGGRAAQTQSIINPLPPYLRTLSLYYMETLPQEALLPNLTSLEKLTLHNCLGCEQSTEPMALPANLTSLTSLELFNCRNITMDGFDPRITFSIKSLWVENQRNHGTDPYSVAADLLVTVVRTKTMPDVSFKLVRLYVDNISGVLVAPICRLLSATLEKLSFSNDWRTENFTKEQDEALQLLTSLESLGFYDCRALQSLPQGLHRLPSLQQIIIRGPQNIISLPKEGLPDSLRLLQITNCCAEIYEACQQLKGTRPDIDVFAFKADVQN</sequence>
<evidence type="ECO:0000256" key="1">
    <source>
        <dbReference type="ARBA" id="ARBA00022614"/>
    </source>
</evidence>
<feature type="compositionally biased region" description="Low complexity" evidence="4">
    <location>
        <begin position="193"/>
        <end position="212"/>
    </location>
</feature>
<feature type="region of interest" description="Disordered" evidence="4">
    <location>
        <begin position="193"/>
        <end position="214"/>
    </location>
</feature>
<keyword evidence="2" id="KW-0677">Repeat</keyword>
<dbReference type="InterPro" id="IPR032675">
    <property type="entry name" value="LRR_dom_sf"/>
</dbReference>
<accession>A0A3L6G5L5</accession>
<dbReference type="Gene3D" id="1.10.10.10">
    <property type="entry name" value="Winged helix-like DNA-binding domain superfamily/Winged helix DNA-binding domain"/>
    <property type="match status" value="1"/>
</dbReference>
<feature type="domain" description="Disease resistance protein winged helix" evidence="6">
    <location>
        <begin position="493"/>
        <end position="558"/>
    </location>
</feature>
<comment type="caution">
    <text evidence="8">The sequence shown here is derived from an EMBL/GenBank/DDBJ whole genome shotgun (WGS) entry which is preliminary data.</text>
</comment>
<dbReference type="Gene3D" id="3.40.50.300">
    <property type="entry name" value="P-loop containing nucleotide triphosphate hydrolases"/>
    <property type="match status" value="1"/>
</dbReference>
<dbReference type="InterPro" id="IPR036388">
    <property type="entry name" value="WH-like_DNA-bd_sf"/>
</dbReference>
<evidence type="ECO:0000313" key="8">
    <source>
        <dbReference type="EMBL" id="PWZ43903.1"/>
    </source>
</evidence>
<proteinExistence type="predicted"/>
<dbReference type="PANTHER" id="PTHR36766:SF64">
    <property type="entry name" value="OS12G0206100 PROTEIN"/>
    <property type="match status" value="1"/>
</dbReference>
<dbReference type="Gene3D" id="1.10.8.430">
    <property type="entry name" value="Helical domain of apoptotic protease-activating factors"/>
    <property type="match status" value="1"/>
</dbReference>